<sequence length="348" mass="40903">METSIKNLSELEKFDLYEAIHSVFEKGLETKEVVYSPGAQEPLIEDPVSKMTFQLKIVDGLGKRPYNRPVQPGETAQVTEEKVNEVKEKSPFMHPEPELTVIGDLIGDYRLLLNKFPNTEDHFLLVTKKFVKQDTLLEPIELQLMYAILKNLNNTEELKRQGTKFFAFFNSGPESGYSQYHKHIQFMKLPEHFPIYQSRLTSDTNFFLPRENNVNKHPLVNKNASFKHGILKLKEEFKDAEEQETILAMLYMFLVRRVLNVFKENGYSLDKLSYNFLMMDDWMMVVPRRHARYEDVWQNSLGYMGLFNAKNEQVRQKMLDLGFSKILQECGFPIEEQEEKISYDEYSY</sequence>
<dbReference type="GeneID" id="62194349"/>
<evidence type="ECO:0000313" key="4">
    <source>
        <dbReference type="EMBL" id="QPG73636.1"/>
    </source>
</evidence>
<dbReference type="GO" id="GO:0005524">
    <property type="term" value="F:ATP binding"/>
    <property type="evidence" value="ECO:0007669"/>
    <property type="project" value="InterPro"/>
</dbReference>
<protein>
    <recommendedName>
        <fullName evidence="6">ATP adenylyltransferase</fullName>
    </recommendedName>
</protein>
<evidence type="ECO:0008006" key="6">
    <source>
        <dbReference type="Google" id="ProtNLM"/>
    </source>
</evidence>
<name>A0A875RX84_EENNA</name>
<feature type="domain" description="Ap4A phosphorylase 1/2 N-terminal" evidence="3">
    <location>
        <begin position="49"/>
        <end position="190"/>
    </location>
</feature>
<proteinExistence type="predicted"/>
<dbReference type="OrthoDB" id="10267950at2759"/>
<dbReference type="Pfam" id="PF09830">
    <property type="entry name" value="ATP_transf"/>
    <property type="match status" value="1"/>
</dbReference>
<evidence type="ECO:0000313" key="5">
    <source>
        <dbReference type="Proteomes" id="UP000662931"/>
    </source>
</evidence>
<dbReference type="InterPro" id="IPR045759">
    <property type="entry name" value="Ap4A_phos1/2_N"/>
</dbReference>
<dbReference type="EMBL" id="CP064812">
    <property type="protein sequence ID" value="QPG73636.1"/>
    <property type="molecule type" value="Genomic_DNA"/>
</dbReference>
<dbReference type="GO" id="GO:0003877">
    <property type="term" value="F:ATP:ADP adenylyltransferase activity"/>
    <property type="evidence" value="ECO:0007669"/>
    <property type="project" value="InterPro"/>
</dbReference>
<dbReference type="PANTHER" id="PTHR38420:SF1">
    <property type="entry name" value="PUTATIVE (AFU_ORTHOLOGUE AFUA_5G14690)-RELATED"/>
    <property type="match status" value="1"/>
</dbReference>
<dbReference type="KEGG" id="bnn:FOA43_000948"/>
<evidence type="ECO:0000256" key="1">
    <source>
        <dbReference type="PIRSR" id="PIRSR000846-1"/>
    </source>
</evidence>
<evidence type="ECO:0000259" key="3">
    <source>
        <dbReference type="Pfam" id="PF19327"/>
    </source>
</evidence>
<accession>A0A875RX84</accession>
<keyword evidence="5" id="KW-1185">Reference proteome</keyword>
<organism evidence="4 5">
    <name type="scientific">Eeniella nana</name>
    <name type="common">Yeast</name>
    <name type="synonym">Brettanomyces nanus</name>
    <dbReference type="NCBI Taxonomy" id="13502"/>
    <lineage>
        <taxon>Eukaryota</taxon>
        <taxon>Fungi</taxon>
        <taxon>Dikarya</taxon>
        <taxon>Ascomycota</taxon>
        <taxon>Saccharomycotina</taxon>
        <taxon>Pichiomycetes</taxon>
        <taxon>Pichiales</taxon>
        <taxon>Pichiaceae</taxon>
        <taxon>Brettanomyces</taxon>
    </lineage>
</organism>
<feature type="active site" description="Nucleophile" evidence="1">
    <location>
        <position position="183"/>
    </location>
</feature>
<dbReference type="GO" id="GO:0009117">
    <property type="term" value="P:nucleotide metabolic process"/>
    <property type="evidence" value="ECO:0007669"/>
    <property type="project" value="InterPro"/>
</dbReference>
<reference evidence="4" key="1">
    <citation type="submission" date="2020-10" db="EMBL/GenBank/DDBJ databases">
        <authorList>
            <person name="Roach M.J.R."/>
        </authorList>
    </citation>
    <scope>NUCLEOTIDE SEQUENCE</scope>
    <source>
        <strain evidence="4">CBS 1945</strain>
    </source>
</reference>
<dbReference type="SUPFAM" id="SSF54197">
    <property type="entry name" value="HIT-like"/>
    <property type="match status" value="1"/>
</dbReference>
<dbReference type="PIRSF" id="PIRSF000846">
    <property type="entry name" value="ATP_adenylyltr"/>
    <property type="match status" value="1"/>
</dbReference>
<dbReference type="InterPro" id="IPR019200">
    <property type="entry name" value="ATP_adenylylTrfase_C"/>
</dbReference>
<dbReference type="Gene3D" id="3.30.428.70">
    <property type="match status" value="1"/>
</dbReference>
<dbReference type="AlphaFoldDB" id="A0A875RX84"/>
<evidence type="ECO:0000259" key="2">
    <source>
        <dbReference type="Pfam" id="PF09830"/>
    </source>
</evidence>
<dbReference type="PANTHER" id="PTHR38420">
    <property type="entry name" value="AP-4-A PHOSPHORYLASE II"/>
    <property type="match status" value="1"/>
</dbReference>
<dbReference type="RefSeq" id="XP_038777201.1">
    <property type="nucleotide sequence ID" value="XM_038921273.1"/>
</dbReference>
<dbReference type="Pfam" id="PF19327">
    <property type="entry name" value="Ap4A_phos_N"/>
    <property type="match status" value="1"/>
</dbReference>
<feature type="domain" description="ATP adenylyltransferase C-terminal" evidence="2">
    <location>
        <begin position="223"/>
        <end position="333"/>
    </location>
</feature>
<dbReference type="InterPro" id="IPR009163">
    <property type="entry name" value="Ap4A_phos1/2"/>
</dbReference>
<dbReference type="InterPro" id="IPR036265">
    <property type="entry name" value="HIT-like_sf"/>
</dbReference>
<gene>
    <name evidence="4" type="ORF">FOA43_000948</name>
</gene>
<dbReference type="Proteomes" id="UP000662931">
    <property type="component" value="Chromosome 1"/>
</dbReference>
<dbReference type="InterPro" id="IPR043171">
    <property type="entry name" value="Ap4A_phos1/2-like"/>
</dbReference>